<evidence type="ECO:0000259" key="2">
    <source>
        <dbReference type="Pfam" id="PF01522"/>
    </source>
</evidence>
<evidence type="ECO:0000313" key="3">
    <source>
        <dbReference type="EMBL" id="ALS04387.1"/>
    </source>
</evidence>
<dbReference type="InterPro" id="IPR052740">
    <property type="entry name" value="CE4"/>
</dbReference>
<sequence>MVLWLALSLAVGVAVVVPPTSAASTAAAANATYNGRYKRQAQAGHCDPNFCKIPDCHCGGSDIPGGYKPDEIPQFVLLTFDDAVNDLNQAFYEELFKGRYNPNGCPIKATFYISHEWSDYAQIQDLYADGHEIASHTVTHSFGTNFNEEKWANEVVGEAEMLVRFGGVNPADIKGMRAPFLAIGGDKMFNMLSRYGFYYDSSMPTSTMSWPYTLEYRMPHTCSVKPCPSESHPGMWEVPMKTLQDVRGGSCSMADGCFYKEDADSIQKIFTQNFLEHYTKSKAPFPLFFHAAWFFNRAHRKEGFLKFVDSILALPDVYFVTSQELIAWTRFPEPLPQVHTSPIFHCNFPDRPPRCGRKKTRCQLTHKGDKRQFATCQQQCPNRYPWVNNLNGD</sequence>
<dbReference type="Pfam" id="PF01522">
    <property type="entry name" value="Polysacc_deac_1"/>
    <property type="match status" value="1"/>
</dbReference>
<feature type="signal peptide" evidence="1">
    <location>
        <begin position="1"/>
        <end position="22"/>
    </location>
</feature>
<keyword evidence="1" id="KW-0732">Signal</keyword>
<dbReference type="PANTHER" id="PTHR45985">
    <property type="match status" value="1"/>
</dbReference>
<dbReference type="SUPFAM" id="SSF88713">
    <property type="entry name" value="Glycoside hydrolase/deacetylase"/>
    <property type="match status" value="1"/>
</dbReference>
<feature type="chain" id="PRO_5006830643" evidence="1">
    <location>
        <begin position="23"/>
        <end position="393"/>
    </location>
</feature>
<dbReference type="AlphaFoldDB" id="A0A0U2IG62"/>
<dbReference type="InterPro" id="IPR002509">
    <property type="entry name" value="NODB_dom"/>
</dbReference>
<dbReference type="EMBL" id="KT754553">
    <property type="protein sequence ID" value="ALS04387.1"/>
    <property type="molecule type" value="mRNA"/>
</dbReference>
<evidence type="ECO:0000256" key="1">
    <source>
        <dbReference type="SAM" id="SignalP"/>
    </source>
</evidence>
<reference evidence="3" key="1">
    <citation type="journal article" date="2015" name="Sci. Rep.">
        <title>Spliced leader RNA trans-splicing discovered in copepods.</title>
        <authorList>
            <person name="Yang F."/>
            <person name="Xu D."/>
            <person name="Zhuang Y."/>
            <person name="Yi X."/>
            <person name="Huang Y."/>
            <person name="Chen H."/>
            <person name="Lin S."/>
            <person name="Campbell D.A."/>
            <person name="Sturm N.R."/>
            <person name="Liu G."/>
            <person name="Zhang H."/>
        </authorList>
    </citation>
    <scope>NUCLEOTIDE SEQUENCE</scope>
</reference>
<dbReference type="PANTHER" id="PTHR45985:SF12">
    <property type="entry name" value="CHITIN DEACETYLASE-LIKE 5, ISOFORM B"/>
    <property type="match status" value="1"/>
</dbReference>
<dbReference type="GO" id="GO:0005975">
    <property type="term" value="P:carbohydrate metabolic process"/>
    <property type="evidence" value="ECO:0007669"/>
    <property type="project" value="InterPro"/>
</dbReference>
<dbReference type="InterPro" id="IPR011330">
    <property type="entry name" value="Glyco_hydro/deAcase_b/a-brl"/>
</dbReference>
<dbReference type="Gene3D" id="3.20.20.370">
    <property type="entry name" value="Glycoside hydrolase/deacetylase"/>
    <property type="match status" value="1"/>
</dbReference>
<organism evidence="3">
    <name type="scientific">Acartia pacifica</name>
    <name type="common">Copepod</name>
    <dbReference type="NCBI Taxonomy" id="335913"/>
    <lineage>
        <taxon>Eukaryota</taxon>
        <taxon>Metazoa</taxon>
        <taxon>Ecdysozoa</taxon>
        <taxon>Arthropoda</taxon>
        <taxon>Crustacea</taxon>
        <taxon>Multicrustacea</taxon>
        <taxon>Hexanauplia</taxon>
        <taxon>Copepoda</taxon>
        <taxon>Calanoida</taxon>
        <taxon>Acartiidae</taxon>
        <taxon>Acartia</taxon>
    </lineage>
</organism>
<accession>A0A0U2IG62</accession>
<feature type="domain" description="NodB homology" evidence="2">
    <location>
        <begin position="73"/>
        <end position="196"/>
    </location>
</feature>
<protein>
    <submittedName>
        <fullName evidence="3">Chitin deacetylase-like isoform h</fullName>
    </submittedName>
</protein>
<proteinExistence type="evidence at transcript level"/>
<name>A0A0U2IG62_ACAPC</name>
<dbReference type="GO" id="GO:0016810">
    <property type="term" value="F:hydrolase activity, acting on carbon-nitrogen (but not peptide) bonds"/>
    <property type="evidence" value="ECO:0007669"/>
    <property type="project" value="InterPro"/>
</dbReference>